<keyword evidence="5" id="KW-0804">Transcription</keyword>
<proteinExistence type="predicted"/>
<gene>
    <name evidence="8" type="ORF">UU59_C0022G0008</name>
</gene>
<keyword evidence="2" id="KW-0902">Two-component regulatory system</keyword>
<dbReference type="InterPro" id="IPR001867">
    <property type="entry name" value="OmpR/PhoB-type_DNA-bd"/>
</dbReference>
<dbReference type="SUPFAM" id="SSF46894">
    <property type="entry name" value="C-terminal effector domain of the bipartite response regulators"/>
    <property type="match status" value="1"/>
</dbReference>
<dbReference type="EMBL" id="LCBF01000022">
    <property type="protein sequence ID" value="KKS06744.1"/>
    <property type="molecule type" value="Genomic_DNA"/>
</dbReference>
<dbReference type="Gene3D" id="1.10.10.10">
    <property type="entry name" value="Winged helix-like DNA-binding domain superfamily/Winged helix DNA-binding domain"/>
    <property type="match status" value="1"/>
</dbReference>
<dbReference type="InterPro" id="IPR011006">
    <property type="entry name" value="CheY-like_superfamily"/>
</dbReference>
<name>A0A0G0W183_UNCKA</name>
<dbReference type="AlphaFoldDB" id="A0A0G0W183"/>
<dbReference type="GO" id="GO:0006355">
    <property type="term" value="P:regulation of DNA-templated transcription"/>
    <property type="evidence" value="ECO:0007669"/>
    <property type="project" value="InterPro"/>
</dbReference>
<evidence type="ECO:0000256" key="1">
    <source>
        <dbReference type="ARBA" id="ARBA00022553"/>
    </source>
</evidence>
<evidence type="ECO:0000313" key="9">
    <source>
        <dbReference type="Proteomes" id="UP000034544"/>
    </source>
</evidence>
<dbReference type="InterPro" id="IPR036388">
    <property type="entry name" value="WH-like_DNA-bd_sf"/>
</dbReference>
<dbReference type="Pfam" id="PF00486">
    <property type="entry name" value="Trans_reg_C"/>
    <property type="match status" value="1"/>
</dbReference>
<keyword evidence="1" id="KW-0597">Phosphoprotein</keyword>
<dbReference type="GO" id="GO:0005829">
    <property type="term" value="C:cytosol"/>
    <property type="evidence" value="ECO:0007669"/>
    <property type="project" value="TreeGrafter"/>
</dbReference>
<reference evidence="8 9" key="1">
    <citation type="journal article" date="2015" name="Nature">
        <title>rRNA introns, odd ribosomes, and small enigmatic genomes across a large radiation of phyla.</title>
        <authorList>
            <person name="Brown C.T."/>
            <person name="Hug L.A."/>
            <person name="Thomas B.C."/>
            <person name="Sharon I."/>
            <person name="Castelle C.J."/>
            <person name="Singh A."/>
            <person name="Wilkins M.J."/>
            <person name="Williams K.H."/>
            <person name="Banfield J.F."/>
        </authorList>
    </citation>
    <scope>NUCLEOTIDE SEQUENCE [LARGE SCALE GENOMIC DNA]</scope>
</reference>
<evidence type="ECO:0000259" key="7">
    <source>
        <dbReference type="PROSITE" id="PS51755"/>
    </source>
</evidence>
<dbReference type="CDD" id="cd00383">
    <property type="entry name" value="trans_reg_C"/>
    <property type="match status" value="1"/>
</dbReference>
<feature type="DNA-binding region" description="OmpR/PhoB-type" evidence="6">
    <location>
        <begin position="124"/>
        <end position="222"/>
    </location>
</feature>
<keyword evidence="4 6" id="KW-0238">DNA-binding</keyword>
<dbReference type="GO" id="GO:0032993">
    <property type="term" value="C:protein-DNA complex"/>
    <property type="evidence" value="ECO:0007669"/>
    <property type="project" value="TreeGrafter"/>
</dbReference>
<evidence type="ECO:0000256" key="3">
    <source>
        <dbReference type="ARBA" id="ARBA00023015"/>
    </source>
</evidence>
<sequence>MRFLLVNYGSIGEQTLLNEIRKNGVWDVVEGSDDCLYMAECNEYDWLFLTNTIKGRPALDLCRELRANGVEVPIVYLTPYPTSEEKVIFLNSGADIYLSSSAGIDELHAELMVVLRRVSAAKPDDTVQFKGFNLNLTRRLLFYGEQGVPLSKKEYDLVEHFSLNAGKVLTSELLLEHNWESGVETYSNTLVVHIRNLRVKFKKYTAEEVIETKRGRGYILLA</sequence>
<accession>A0A0G0W183</accession>
<dbReference type="PROSITE" id="PS51755">
    <property type="entry name" value="OMPR_PHOB"/>
    <property type="match status" value="1"/>
</dbReference>
<evidence type="ECO:0000313" key="8">
    <source>
        <dbReference type="EMBL" id="KKS06744.1"/>
    </source>
</evidence>
<keyword evidence="3" id="KW-0805">Transcription regulation</keyword>
<dbReference type="InterPro" id="IPR016032">
    <property type="entry name" value="Sig_transdc_resp-reg_C-effctor"/>
</dbReference>
<dbReference type="PANTHER" id="PTHR48111">
    <property type="entry name" value="REGULATOR OF RPOS"/>
    <property type="match status" value="1"/>
</dbReference>
<dbReference type="GO" id="GO:0000156">
    <property type="term" value="F:phosphorelay response regulator activity"/>
    <property type="evidence" value="ECO:0007669"/>
    <property type="project" value="TreeGrafter"/>
</dbReference>
<evidence type="ECO:0000256" key="2">
    <source>
        <dbReference type="ARBA" id="ARBA00023012"/>
    </source>
</evidence>
<feature type="domain" description="OmpR/PhoB-type" evidence="7">
    <location>
        <begin position="124"/>
        <end position="222"/>
    </location>
</feature>
<organism evidence="8 9">
    <name type="scientific">candidate division WWE3 bacterium GW2011_GWE1_41_27</name>
    <dbReference type="NCBI Taxonomy" id="1619131"/>
    <lineage>
        <taxon>Bacteria</taxon>
        <taxon>Katanobacteria</taxon>
    </lineage>
</organism>
<protein>
    <submittedName>
        <fullName evidence="8">Response regulator</fullName>
    </submittedName>
</protein>
<evidence type="ECO:0000256" key="4">
    <source>
        <dbReference type="ARBA" id="ARBA00023125"/>
    </source>
</evidence>
<dbReference type="InterPro" id="IPR039420">
    <property type="entry name" value="WalR-like"/>
</dbReference>
<dbReference type="GO" id="GO:0000976">
    <property type="term" value="F:transcription cis-regulatory region binding"/>
    <property type="evidence" value="ECO:0007669"/>
    <property type="project" value="TreeGrafter"/>
</dbReference>
<evidence type="ECO:0000256" key="6">
    <source>
        <dbReference type="PROSITE-ProRule" id="PRU01091"/>
    </source>
</evidence>
<dbReference type="PANTHER" id="PTHR48111:SF22">
    <property type="entry name" value="REGULATOR OF RPOS"/>
    <property type="match status" value="1"/>
</dbReference>
<dbReference type="SUPFAM" id="SSF52172">
    <property type="entry name" value="CheY-like"/>
    <property type="match status" value="1"/>
</dbReference>
<dbReference type="SMART" id="SM00862">
    <property type="entry name" value="Trans_reg_C"/>
    <property type="match status" value="1"/>
</dbReference>
<comment type="caution">
    <text evidence="8">The sequence shown here is derived from an EMBL/GenBank/DDBJ whole genome shotgun (WGS) entry which is preliminary data.</text>
</comment>
<dbReference type="Gene3D" id="3.40.50.2300">
    <property type="match status" value="1"/>
</dbReference>
<evidence type="ECO:0000256" key="5">
    <source>
        <dbReference type="ARBA" id="ARBA00023163"/>
    </source>
</evidence>
<dbReference type="Proteomes" id="UP000034544">
    <property type="component" value="Unassembled WGS sequence"/>
</dbReference>